<evidence type="ECO:0000256" key="1">
    <source>
        <dbReference type="SAM" id="MobiDB-lite"/>
    </source>
</evidence>
<reference evidence="2" key="1">
    <citation type="submission" date="2021-05" db="EMBL/GenBank/DDBJ databases">
        <authorList>
            <person name="Alioto T."/>
            <person name="Alioto T."/>
            <person name="Gomez Garrido J."/>
        </authorList>
    </citation>
    <scope>NUCLEOTIDE SEQUENCE</scope>
</reference>
<organism evidence="2">
    <name type="scientific">Culex pipiens</name>
    <name type="common">House mosquito</name>
    <dbReference type="NCBI Taxonomy" id="7175"/>
    <lineage>
        <taxon>Eukaryota</taxon>
        <taxon>Metazoa</taxon>
        <taxon>Ecdysozoa</taxon>
        <taxon>Arthropoda</taxon>
        <taxon>Hexapoda</taxon>
        <taxon>Insecta</taxon>
        <taxon>Pterygota</taxon>
        <taxon>Neoptera</taxon>
        <taxon>Endopterygota</taxon>
        <taxon>Diptera</taxon>
        <taxon>Nematocera</taxon>
        <taxon>Culicoidea</taxon>
        <taxon>Culicidae</taxon>
        <taxon>Culicinae</taxon>
        <taxon>Culicini</taxon>
        <taxon>Culex</taxon>
        <taxon>Culex</taxon>
    </lineage>
</organism>
<sequence>MVTSHQRCDGGDMVPRKIMNRPISAGTGTRDDSDNASDVGTTTPGTSPKKAHKCLRSNECPGPEQMERSRNSPSPQHIPELSRRKATSLQMPSVRRTTEQDEQERRIAVAMQVPLERLLNECVQLQFNLSRFPSCRSFL</sequence>
<dbReference type="AlphaFoldDB" id="A0A8D8CPV5"/>
<dbReference type="EMBL" id="HBUE01125720">
    <property type="protein sequence ID" value="CAG6494661.1"/>
    <property type="molecule type" value="Transcribed_RNA"/>
</dbReference>
<feature type="compositionally biased region" description="Polar residues" evidence="1">
    <location>
        <begin position="36"/>
        <end position="46"/>
    </location>
</feature>
<proteinExistence type="predicted"/>
<feature type="region of interest" description="Disordered" evidence="1">
    <location>
        <begin position="1"/>
        <end position="103"/>
    </location>
</feature>
<evidence type="ECO:0000313" key="2">
    <source>
        <dbReference type="EMBL" id="CAG6494661.1"/>
    </source>
</evidence>
<name>A0A8D8CPV5_CULPI</name>
<feature type="compositionally biased region" description="Basic and acidic residues" evidence="1">
    <location>
        <begin position="1"/>
        <end position="10"/>
    </location>
</feature>
<accession>A0A8D8CPV5</accession>
<protein>
    <submittedName>
        <fullName evidence="2">(northern house mosquito) hypothetical protein</fullName>
    </submittedName>
</protein>